<feature type="signal peptide" evidence="1">
    <location>
        <begin position="1"/>
        <end position="21"/>
    </location>
</feature>
<dbReference type="Pfam" id="PF07661">
    <property type="entry name" value="MORN_2"/>
    <property type="match status" value="5"/>
</dbReference>
<protein>
    <submittedName>
        <fullName evidence="2">Uncharacterized protein</fullName>
    </submittedName>
</protein>
<dbReference type="InterPro" id="IPR011652">
    <property type="entry name" value="MORN_2"/>
</dbReference>
<name>A0A6A7FXV6_9CRUS</name>
<dbReference type="Gene3D" id="3.90.930.1">
    <property type="match status" value="1"/>
</dbReference>
<reference evidence="2" key="1">
    <citation type="submission" date="2017-11" db="EMBL/GenBank/DDBJ databases">
        <title>The sensing device of the deep-sea amphipod.</title>
        <authorList>
            <person name="Kobayashi H."/>
            <person name="Nagahama T."/>
            <person name="Arai W."/>
            <person name="Sasagawa Y."/>
            <person name="Umeda M."/>
            <person name="Hayashi T."/>
            <person name="Nikaido I."/>
            <person name="Watanabe H."/>
            <person name="Oguri K."/>
            <person name="Kitazato H."/>
            <person name="Fujioka K."/>
            <person name="Kido Y."/>
            <person name="Takami H."/>
        </authorList>
    </citation>
    <scope>NUCLEOTIDE SEQUENCE</scope>
    <source>
        <tissue evidence="2">Whole body</tissue>
    </source>
</reference>
<accession>A0A6A7FXV6</accession>
<dbReference type="PROSITE" id="PS51257">
    <property type="entry name" value="PROKAR_LIPOPROTEIN"/>
    <property type="match status" value="1"/>
</dbReference>
<proteinExistence type="evidence at transcript level"/>
<organism evidence="2">
    <name type="scientific">Hirondellea gigas</name>
    <dbReference type="NCBI Taxonomy" id="1518452"/>
    <lineage>
        <taxon>Eukaryota</taxon>
        <taxon>Metazoa</taxon>
        <taxon>Ecdysozoa</taxon>
        <taxon>Arthropoda</taxon>
        <taxon>Crustacea</taxon>
        <taxon>Multicrustacea</taxon>
        <taxon>Malacostraca</taxon>
        <taxon>Eumalacostraca</taxon>
        <taxon>Peracarida</taxon>
        <taxon>Amphipoda</taxon>
        <taxon>Amphilochidea</taxon>
        <taxon>Lysianassida</taxon>
        <taxon>Lysianassidira</taxon>
        <taxon>Lysianassoidea</taxon>
        <taxon>Lysianassidae</taxon>
        <taxon>Hirondellea</taxon>
    </lineage>
</organism>
<dbReference type="AlphaFoldDB" id="A0A6A7FXV6"/>
<feature type="chain" id="PRO_5025505397" evidence="1">
    <location>
        <begin position="22"/>
        <end position="599"/>
    </location>
</feature>
<dbReference type="EMBL" id="IACT01004163">
    <property type="protein sequence ID" value="LAC23366.1"/>
    <property type="molecule type" value="mRNA"/>
</dbReference>
<evidence type="ECO:0000256" key="1">
    <source>
        <dbReference type="SAM" id="SignalP"/>
    </source>
</evidence>
<evidence type="ECO:0000313" key="2">
    <source>
        <dbReference type="EMBL" id="LAC23366.1"/>
    </source>
</evidence>
<sequence length="599" mass="68719">MNIKLKILLISGLMFLIGCSSVENKIIDTAIYTEDGKAYSVLDDKTVSGVIQKEGYYGGKEFYTYRDGKISNLKKVDRDQKLIYSTSFDNMGLKDGILLEGDGKTTAYSHGVLDGEKTSSYRGNKVVERYSDGVLNGIQEKNGGIKEFYTNGVRTTEDLNIAIKKQSKNVVWGEIPEKNFTGKLYGTAKKDMKKNYYEVSQIEEYKDGVLLSRSYYDKKGIKLEEFYFVDGDIKKVARTIKYRAGVLLELKNYNLSGDLNGSTIIYSYYPKYTETKNYIDGILHGKVERLVTKNNKICKEVGVYDKGIYSGAKGEQNYRKGVEVDEKLNYLPFSKLVITNKKDVENKLTFTGYTREDLSKEIVTQGDLYYYENGTLKEKYEYSNNSLVQQEDYRKDGRSTKTTYKDGLVVRKSNYNAKGIENGQVVSYEHSDSKTVSYVVDGVIDGRSIHYHGGKIFYIDEYDNGKTYKRTIYYDYDKRQIKETSQGVSTDTLWVLTGLTKSYYENGKLEKVIDYGDKLVATKKIGVTEYYQDGKIKSKGQMDYCSCLNYGEKTEYYENGQKKIEENFNKKGRRDGIFKAYNKEGKLIKEINYKDGYLR</sequence>
<keyword evidence="1" id="KW-0732">Signal</keyword>